<dbReference type="GO" id="GO:0003677">
    <property type="term" value="F:DNA binding"/>
    <property type="evidence" value="ECO:0007669"/>
    <property type="project" value="UniProtKB-KW"/>
</dbReference>
<organism evidence="1 2">
    <name type="scientific">Microvirga tunisiensis</name>
    <dbReference type="NCBI Taxonomy" id="2108360"/>
    <lineage>
        <taxon>Bacteria</taxon>
        <taxon>Pseudomonadati</taxon>
        <taxon>Pseudomonadota</taxon>
        <taxon>Alphaproteobacteria</taxon>
        <taxon>Hyphomicrobiales</taxon>
        <taxon>Methylobacteriaceae</taxon>
        <taxon>Microvirga</taxon>
    </lineage>
</organism>
<dbReference type="AlphaFoldDB" id="A0A5N7MED9"/>
<reference evidence="1 2" key="1">
    <citation type="journal article" date="2019" name="Syst. Appl. Microbiol.">
        <title>Microvirga tunisiensis sp. nov., a root nodule symbiotic bacterium isolated from Lupinus micranthus and L. luteus grown in Northern Tunisia.</title>
        <authorList>
            <person name="Msaddak A."/>
            <person name="Rejili M."/>
            <person name="Duran D."/>
            <person name="Mars M."/>
            <person name="Palacios J.M."/>
            <person name="Ruiz-Argueso T."/>
            <person name="Rey L."/>
            <person name="Imperial J."/>
        </authorList>
    </citation>
    <scope>NUCLEOTIDE SEQUENCE [LARGE SCALE GENOMIC DNA]</scope>
    <source>
        <strain evidence="1 2">Lmie10</strain>
    </source>
</reference>
<dbReference type="EMBL" id="VOSK01000019">
    <property type="protein sequence ID" value="MPR25253.1"/>
    <property type="molecule type" value="Genomic_DNA"/>
</dbReference>
<dbReference type="OrthoDB" id="7860618at2"/>
<evidence type="ECO:0000313" key="2">
    <source>
        <dbReference type="Proteomes" id="UP000403266"/>
    </source>
</evidence>
<comment type="caution">
    <text evidence="1">The sequence shown here is derived from an EMBL/GenBank/DDBJ whole genome shotgun (WGS) entry which is preliminary data.</text>
</comment>
<sequence length="170" mass="18462">MEYTFTLKYRLPENETDMDSLVERLGEAGCTDALIGTGTPGRLGLEFSREAETAQEAVRSALADVKAAIPDAILVEAGPDLVGLSDIAGYMGVTRQNMRKFTIANRDFPLPVHEGSAALWHLADVLAWLEARKGYELDQGLLETAAATLEVNTVKESRRHSVRGPGSWSS</sequence>
<gene>
    <name evidence="1" type="ORF">FS320_08390</name>
</gene>
<accession>A0A5N7MED9</accession>
<protein>
    <submittedName>
        <fullName evidence="1">DNA-binding protein</fullName>
    </submittedName>
</protein>
<dbReference type="Proteomes" id="UP000403266">
    <property type="component" value="Unassembled WGS sequence"/>
</dbReference>
<name>A0A5N7MED9_9HYPH</name>
<evidence type="ECO:0000313" key="1">
    <source>
        <dbReference type="EMBL" id="MPR25253.1"/>
    </source>
</evidence>
<keyword evidence="1" id="KW-0238">DNA-binding</keyword>
<keyword evidence="2" id="KW-1185">Reference proteome</keyword>
<proteinExistence type="predicted"/>